<feature type="region of interest" description="Disordered" evidence="1">
    <location>
        <begin position="634"/>
        <end position="679"/>
    </location>
</feature>
<dbReference type="Proteomes" id="UP000198728">
    <property type="component" value="Unassembled WGS sequence"/>
</dbReference>
<protein>
    <submittedName>
        <fullName evidence="2">Uncharacterized protein</fullName>
    </submittedName>
</protein>
<dbReference type="GO" id="GO:0004252">
    <property type="term" value="F:serine-type endopeptidase activity"/>
    <property type="evidence" value="ECO:0007669"/>
    <property type="project" value="InterPro"/>
</dbReference>
<keyword evidence="3" id="KW-1185">Reference proteome</keyword>
<accession>A0A1I1DCH4</accession>
<dbReference type="AlphaFoldDB" id="A0A1I1DCH4"/>
<evidence type="ECO:0000313" key="3">
    <source>
        <dbReference type="Proteomes" id="UP000198728"/>
    </source>
</evidence>
<evidence type="ECO:0000256" key="1">
    <source>
        <dbReference type="SAM" id="MobiDB-lite"/>
    </source>
</evidence>
<dbReference type="GO" id="GO:0006508">
    <property type="term" value="P:proteolysis"/>
    <property type="evidence" value="ECO:0007669"/>
    <property type="project" value="InterPro"/>
</dbReference>
<name>A0A1I1DCH4_9RHOB</name>
<proteinExistence type="predicted"/>
<dbReference type="SUPFAM" id="SSF52743">
    <property type="entry name" value="Subtilisin-like"/>
    <property type="match status" value="1"/>
</dbReference>
<gene>
    <name evidence="2" type="ORF">SAMN04488094_101134</name>
</gene>
<organism evidence="2 3">
    <name type="scientific">Tropicimonas isoalkanivorans</name>
    <dbReference type="NCBI Taxonomy" id="441112"/>
    <lineage>
        <taxon>Bacteria</taxon>
        <taxon>Pseudomonadati</taxon>
        <taxon>Pseudomonadota</taxon>
        <taxon>Alphaproteobacteria</taxon>
        <taxon>Rhodobacterales</taxon>
        <taxon>Roseobacteraceae</taxon>
        <taxon>Tropicimonas</taxon>
    </lineage>
</organism>
<evidence type="ECO:0000313" key="2">
    <source>
        <dbReference type="EMBL" id="SFB72504.1"/>
    </source>
</evidence>
<dbReference type="Gene3D" id="2.60.120.1290">
    <property type="match status" value="1"/>
</dbReference>
<dbReference type="InterPro" id="IPR036852">
    <property type="entry name" value="Peptidase_S8/S53_dom_sf"/>
</dbReference>
<dbReference type="EMBL" id="FOLG01000001">
    <property type="protein sequence ID" value="SFB72504.1"/>
    <property type="molecule type" value="Genomic_DNA"/>
</dbReference>
<dbReference type="STRING" id="441112.SAMN04488094_101134"/>
<dbReference type="Gene3D" id="3.40.50.200">
    <property type="entry name" value="Peptidase S8/S53 domain"/>
    <property type="match status" value="2"/>
</dbReference>
<reference evidence="2 3" key="1">
    <citation type="submission" date="2016-10" db="EMBL/GenBank/DDBJ databases">
        <authorList>
            <person name="de Groot N.N."/>
        </authorList>
    </citation>
    <scope>NUCLEOTIDE SEQUENCE [LARGE SCALE GENOMIC DNA]</scope>
    <source>
        <strain evidence="2 3">DSM 19548</strain>
    </source>
</reference>
<sequence>MVPWSDWAPLEDPEASPYADWWHRMEALDGHAKPHGLMRDVVPLRAIDPELPDHGTAPKPRLRLGDDLTAPEMPMTWRSKFEHHLKAQGDWLPPLSTLPDLPDGSVIVGVIDADIPLGHSRLRDASGNSRIAAAWQMGQPTGPDYLPFGNELYQADIDRHLRECKTGSDGRIDQLAFDLRTGTVDMTTRFGRRALAGRSAHGAHVLDVAAGCERSAAADIGKTCVIAVNLPPRAAFGASGEFLDYYMVHALRRIVDLSDAIWVKNHPEPTDGPIGYPTIINLSFGRQAGVKDSRGVFASALSQLIGLRDDSRAPLDIVMPAGNDNLERMYAVANLEPGVDGPGAVAEIDWRIQPEDQSSNYVEILFEAPSEASSPHAPIEIDLSPPGAAPCPRPIPVNARSELGRFAAIYCRMLPADREGNTQLYRLLLCVAPTSRPGGHGACAPSGAWKIRLRNVSDSPVEVDLNIQTDQSILPASTAGRRSYLDSPFYRRFDSGGRPLDTWASELGNDTVARGSEARGPQDPVFDPEANPCVRRHGTINATASSALVVCAGGYRRSDGREAPYSSTGTGVPLSDDGRSAPTAAFPTDDGYAHFGILAAGAADGSVVPMRGTSFAAPQATRLIALRRLSGNTTRSGNEILSDQAEDDESHSGYAGERTIAKTGKGRARLPQPRRVGRM</sequence>